<dbReference type="Pfam" id="PF00240">
    <property type="entry name" value="ubiquitin"/>
    <property type="match status" value="2"/>
</dbReference>
<dbReference type="GO" id="GO:0005829">
    <property type="term" value="C:cytosol"/>
    <property type="evidence" value="ECO:0007669"/>
    <property type="project" value="TreeGrafter"/>
</dbReference>
<dbReference type="Gene3D" id="3.10.20.90">
    <property type="entry name" value="Phosphatidylinositol 3-kinase Catalytic Subunit, Chain A, domain 1"/>
    <property type="match status" value="3"/>
</dbReference>
<evidence type="ECO:0000259" key="1">
    <source>
        <dbReference type="PROSITE" id="PS50053"/>
    </source>
</evidence>
<feature type="domain" description="Ubiquitin-like" evidence="1">
    <location>
        <begin position="85"/>
        <end position="156"/>
    </location>
</feature>
<reference evidence="2 3" key="1">
    <citation type="journal article" date="2020" name="Mol. Plant">
        <title>The Chromosome-Based Rubber Tree Genome Provides New Insights into Spurge Genome Evolution and Rubber Biosynthesis.</title>
        <authorList>
            <person name="Liu J."/>
            <person name="Shi C."/>
            <person name="Shi C.C."/>
            <person name="Li W."/>
            <person name="Zhang Q.J."/>
            <person name="Zhang Y."/>
            <person name="Li K."/>
            <person name="Lu H.F."/>
            <person name="Shi C."/>
            <person name="Zhu S.T."/>
            <person name="Xiao Z.Y."/>
            <person name="Nan H."/>
            <person name="Yue Y."/>
            <person name="Zhu X.G."/>
            <person name="Wu Y."/>
            <person name="Hong X.N."/>
            <person name="Fan G.Y."/>
            <person name="Tong Y."/>
            <person name="Zhang D."/>
            <person name="Mao C.L."/>
            <person name="Liu Y.L."/>
            <person name="Hao S.J."/>
            <person name="Liu W.Q."/>
            <person name="Lv M.Q."/>
            <person name="Zhang H.B."/>
            <person name="Liu Y."/>
            <person name="Hu-Tang G.R."/>
            <person name="Wang J.P."/>
            <person name="Wang J.H."/>
            <person name="Sun Y.H."/>
            <person name="Ni S.B."/>
            <person name="Chen W.B."/>
            <person name="Zhang X.C."/>
            <person name="Jiao Y.N."/>
            <person name="Eichler E.E."/>
            <person name="Li G.H."/>
            <person name="Liu X."/>
            <person name="Gao L.Z."/>
        </authorList>
    </citation>
    <scope>NUCLEOTIDE SEQUENCE [LARGE SCALE GENOMIC DNA]</scope>
    <source>
        <strain evidence="3">cv. GT1</strain>
        <tissue evidence="2">Leaf</tissue>
    </source>
</reference>
<accession>A0A6A6KXL4</accession>
<feature type="domain" description="Ubiquitin-like" evidence="1">
    <location>
        <begin position="170"/>
        <end position="242"/>
    </location>
</feature>
<evidence type="ECO:0000313" key="3">
    <source>
        <dbReference type="Proteomes" id="UP000467840"/>
    </source>
</evidence>
<dbReference type="EMBL" id="JAAGAX010000014">
    <property type="protein sequence ID" value="KAF2292199.1"/>
    <property type="molecule type" value="Genomic_DNA"/>
</dbReference>
<dbReference type="GO" id="GO:0005654">
    <property type="term" value="C:nucleoplasm"/>
    <property type="evidence" value="ECO:0007669"/>
    <property type="project" value="TreeGrafter"/>
</dbReference>
<dbReference type="GO" id="GO:0043161">
    <property type="term" value="P:proteasome-mediated ubiquitin-dependent protein catabolic process"/>
    <property type="evidence" value="ECO:0007669"/>
    <property type="project" value="TreeGrafter"/>
</dbReference>
<sequence>MKVIIVAWSREFLFEIGPQEPVLEIKRKIELLLGVPIASQILAVFGWELVDGLDMEDYPIVTEGRKIDLTIKSMTPPFNNHNRKIQIIVKFSARQISMEADRTETVRSLKEKIHIVEGTPIKRMSLFFSGVELDEDFRNLTEYGIREFSEIIVFLKTLTRLRDDPPTRKLNIVVQTSSSLLNAASIPLEMKDSSTINDLRRLLLSRKILPQDDYLFIHKQRIMRDHCSLRWHGVESGDSLYVFKGTGSVCREIGTPVYSFIFSLSCSIVALVGIEIKGLTSASPSIRNVITCSSSMAPIN</sequence>
<organism evidence="2 3">
    <name type="scientific">Hevea brasiliensis</name>
    <name type="common">Para rubber tree</name>
    <name type="synonym">Siphonia brasiliensis</name>
    <dbReference type="NCBI Taxonomy" id="3981"/>
    <lineage>
        <taxon>Eukaryota</taxon>
        <taxon>Viridiplantae</taxon>
        <taxon>Streptophyta</taxon>
        <taxon>Embryophyta</taxon>
        <taxon>Tracheophyta</taxon>
        <taxon>Spermatophyta</taxon>
        <taxon>Magnoliopsida</taxon>
        <taxon>eudicotyledons</taxon>
        <taxon>Gunneridae</taxon>
        <taxon>Pentapetalae</taxon>
        <taxon>rosids</taxon>
        <taxon>fabids</taxon>
        <taxon>Malpighiales</taxon>
        <taxon>Euphorbiaceae</taxon>
        <taxon>Crotonoideae</taxon>
        <taxon>Micrandreae</taxon>
        <taxon>Hevea</taxon>
    </lineage>
</organism>
<dbReference type="GO" id="GO:0043130">
    <property type="term" value="F:ubiquitin binding"/>
    <property type="evidence" value="ECO:0007669"/>
    <property type="project" value="TreeGrafter"/>
</dbReference>
<dbReference type="CDD" id="cd17039">
    <property type="entry name" value="Ubl_ubiquitin_like"/>
    <property type="match status" value="1"/>
</dbReference>
<dbReference type="GO" id="GO:0031593">
    <property type="term" value="F:polyubiquitin modification-dependent protein binding"/>
    <property type="evidence" value="ECO:0007669"/>
    <property type="project" value="TreeGrafter"/>
</dbReference>
<keyword evidence="3" id="KW-1185">Reference proteome</keyword>
<comment type="caution">
    <text evidence="2">The sequence shown here is derived from an EMBL/GenBank/DDBJ whole genome shotgun (WGS) entry which is preliminary data.</text>
</comment>
<gene>
    <name evidence="2" type="ORF">GH714_015948</name>
</gene>
<dbReference type="PROSITE" id="PS50053">
    <property type="entry name" value="UBIQUITIN_2"/>
    <property type="match status" value="3"/>
</dbReference>
<proteinExistence type="predicted"/>
<dbReference type="InterPro" id="IPR029071">
    <property type="entry name" value="Ubiquitin-like_domsf"/>
</dbReference>
<dbReference type="AlphaFoldDB" id="A0A6A6KXL4"/>
<dbReference type="SUPFAM" id="SSF54236">
    <property type="entry name" value="Ubiquitin-like"/>
    <property type="match status" value="3"/>
</dbReference>
<dbReference type="PANTHER" id="PTHR10621:SF0">
    <property type="entry name" value="UV EXCISION REPAIR PROTEIN RAD23"/>
    <property type="match status" value="1"/>
</dbReference>
<dbReference type="SMART" id="SM00213">
    <property type="entry name" value="UBQ"/>
    <property type="match status" value="3"/>
</dbReference>
<evidence type="ECO:0000313" key="2">
    <source>
        <dbReference type="EMBL" id="KAF2292199.1"/>
    </source>
</evidence>
<dbReference type="GO" id="GO:0070628">
    <property type="term" value="F:proteasome binding"/>
    <property type="evidence" value="ECO:0007669"/>
    <property type="project" value="TreeGrafter"/>
</dbReference>
<protein>
    <recommendedName>
        <fullName evidence="1">Ubiquitin-like domain-containing protein</fullName>
    </recommendedName>
</protein>
<dbReference type="PANTHER" id="PTHR10621">
    <property type="entry name" value="UV EXCISION REPAIR PROTEIN RAD23"/>
    <property type="match status" value="1"/>
</dbReference>
<name>A0A6A6KXL4_HEVBR</name>
<feature type="domain" description="Ubiquitin-like" evidence="1">
    <location>
        <begin position="1"/>
        <end position="60"/>
    </location>
</feature>
<dbReference type="InterPro" id="IPR000626">
    <property type="entry name" value="Ubiquitin-like_dom"/>
</dbReference>
<dbReference type="Proteomes" id="UP000467840">
    <property type="component" value="Chromosome 13"/>
</dbReference>